<evidence type="ECO:0000313" key="3">
    <source>
        <dbReference type="Proteomes" id="UP000770661"/>
    </source>
</evidence>
<dbReference type="EMBL" id="JACEEZ010004746">
    <property type="protein sequence ID" value="KAG0726183.1"/>
    <property type="molecule type" value="Genomic_DNA"/>
</dbReference>
<organism evidence="2 3">
    <name type="scientific">Chionoecetes opilio</name>
    <name type="common">Atlantic snow crab</name>
    <name type="synonym">Cancer opilio</name>
    <dbReference type="NCBI Taxonomy" id="41210"/>
    <lineage>
        <taxon>Eukaryota</taxon>
        <taxon>Metazoa</taxon>
        <taxon>Ecdysozoa</taxon>
        <taxon>Arthropoda</taxon>
        <taxon>Crustacea</taxon>
        <taxon>Multicrustacea</taxon>
        <taxon>Malacostraca</taxon>
        <taxon>Eumalacostraca</taxon>
        <taxon>Eucarida</taxon>
        <taxon>Decapoda</taxon>
        <taxon>Pleocyemata</taxon>
        <taxon>Brachyura</taxon>
        <taxon>Eubrachyura</taxon>
        <taxon>Majoidea</taxon>
        <taxon>Majidae</taxon>
        <taxon>Chionoecetes</taxon>
    </lineage>
</organism>
<protein>
    <submittedName>
        <fullName evidence="2">Uncharacterized protein</fullName>
    </submittedName>
</protein>
<dbReference type="Proteomes" id="UP000770661">
    <property type="component" value="Unassembled WGS sequence"/>
</dbReference>
<evidence type="ECO:0000313" key="2">
    <source>
        <dbReference type="EMBL" id="KAG0726183.1"/>
    </source>
</evidence>
<comment type="caution">
    <text evidence="2">The sequence shown here is derived from an EMBL/GenBank/DDBJ whole genome shotgun (WGS) entry which is preliminary data.</text>
</comment>
<name>A0A8J5CMR7_CHIOP</name>
<feature type="region of interest" description="Disordered" evidence="1">
    <location>
        <begin position="27"/>
        <end position="56"/>
    </location>
</feature>
<dbReference type="AlphaFoldDB" id="A0A8J5CMR7"/>
<proteinExistence type="predicted"/>
<keyword evidence="3" id="KW-1185">Reference proteome</keyword>
<reference evidence="2" key="1">
    <citation type="submission" date="2020-07" db="EMBL/GenBank/DDBJ databases">
        <title>The High-quality genome of the commercially important snow crab, Chionoecetes opilio.</title>
        <authorList>
            <person name="Jeong J.-H."/>
            <person name="Ryu S."/>
        </authorList>
    </citation>
    <scope>NUCLEOTIDE SEQUENCE</scope>
    <source>
        <strain evidence="2">MADBK_172401_WGS</strain>
        <tissue evidence="2">Digestive gland</tissue>
    </source>
</reference>
<gene>
    <name evidence="2" type="ORF">GWK47_037113</name>
</gene>
<accession>A0A8J5CMR7</accession>
<sequence>MEGHPTILGTYRPWRAGEGCQAQWVPTTWGPGKRRRTWAPKRAASGPASPCTASHFQHSRRRRTAAAHRAHQPPRAGARKRRWPRFAAPLLHPLDATGNNPGRVAHYARVRLGYCPKRGCRRIRGQICDHCESTPRPLVHYLPSPPRHRPPEARPGLRRPPAGGWGAEWA</sequence>
<feature type="region of interest" description="Disordered" evidence="1">
    <location>
        <begin position="142"/>
        <end position="170"/>
    </location>
</feature>
<evidence type="ECO:0000256" key="1">
    <source>
        <dbReference type="SAM" id="MobiDB-lite"/>
    </source>
</evidence>